<dbReference type="Pfam" id="PF02852">
    <property type="entry name" value="Pyr_redox_dim"/>
    <property type="match status" value="1"/>
</dbReference>
<dbReference type="FunFam" id="3.50.50.60:FF:000012">
    <property type="entry name" value="Thioredoxin reductase 1, cytoplasmic"/>
    <property type="match status" value="1"/>
</dbReference>
<comment type="similarity">
    <text evidence="2">Belongs to the class-I pyridine nucleotide-disulfide oxidoreductase family.</text>
</comment>
<organism evidence="11 12">
    <name type="scientific">Rhynchophorus ferrugineus</name>
    <name type="common">Red palm weevil</name>
    <name type="synonym">Curculio ferrugineus</name>
    <dbReference type="NCBI Taxonomy" id="354439"/>
    <lineage>
        <taxon>Eukaryota</taxon>
        <taxon>Metazoa</taxon>
        <taxon>Ecdysozoa</taxon>
        <taxon>Arthropoda</taxon>
        <taxon>Hexapoda</taxon>
        <taxon>Insecta</taxon>
        <taxon>Pterygota</taxon>
        <taxon>Neoptera</taxon>
        <taxon>Endopterygota</taxon>
        <taxon>Coleoptera</taxon>
        <taxon>Polyphaga</taxon>
        <taxon>Cucujiformia</taxon>
        <taxon>Curculionidae</taxon>
        <taxon>Dryophthorinae</taxon>
        <taxon>Rhynchophorus</taxon>
    </lineage>
</organism>
<protein>
    <submittedName>
        <fullName evidence="11">Uncharacterized protein</fullName>
    </submittedName>
</protein>
<dbReference type="GO" id="GO:0005829">
    <property type="term" value="C:cytosol"/>
    <property type="evidence" value="ECO:0007669"/>
    <property type="project" value="TreeGrafter"/>
</dbReference>
<gene>
    <name evidence="11" type="ORF">GWI33_002411</name>
</gene>
<dbReference type="GO" id="GO:0050660">
    <property type="term" value="F:flavin adenine dinucleotide binding"/>
    <property type="evidence" value="ECO:0007669"/>
    <property type="project" value="InterPro"/>
</dbReference>
<keyword evidence="3" id="KW-0285">Flavoprotein</keyword>
<dbReference type="InterPro" id="IPR046952">
    <property type="entry name" value="GSHR/TRXR-like"/>
</dbReference>
<evidence type="ECO:0000259" key="10">
    <source>
        <dbReference type="Pfam" id="PF07992"/>
    </source>
</evidence>
<keyword evidence="6" id="KW-0560">Oxidoreductase</keyword>
<evidence type="ECO:0000256" key="2">
    <source>
        <dbReference type="ARBA" id="ARBA00007532"/>
    </source>
</evidence>
<dbReference type="GO" id="GO:0004362">
    <property type="term" value="F:glutathione-disulfide reductase (NADPH) activity"/>
    <property type="evidence" value="ECO:0007669"/>
    <property type="project" value="TreeGrafter"/>
</dbReference>
<keyword evidence="4" id="KW-0274">FAD</keyword>
<dbReference type="InterPro" id="IPR004099">
    <property type="entry name" value="Pyr_nucl-diS_OxRdtase_dimer"/>
</dbReference>
<proteinExistence type="inferred from homology"/>
<keyword evidence="12" id="KW-1185">Reference proteome</keyword>
<dbReference type="GO" id="GO:0045454">
    <property type="term" value="P:cell redox homeostasis"/>
    <property type="evidence" value="ECO:0007669"/>
    <property type="project" value="InterPro"/>
</dbReference>
<dbReference type="InterPro" id="IPR006338">
    <property type="entry name" value="Thioredoxin/glutathione_Rdtase"/>
</dbReference>
<dbReference type="EMBL" id="JAACXV010000016">
    <property type="protein sequence ID" value="KAF7287026.1"/>
    <property type="molecule type" value="Genomic_DNA"/>
</dbReference>
<dbReference type="Pfam" id="PF07992">
    <property type="entry name" value="Pyr_redox_2"/>
    <property type="match status" value="1"/>
</dbReference>
<reference evidence="11" key="1">
    <citation type="submission" date="2020-08" db="EMBL/GenBank/DDBJ databases">
        <title>Genome sequencing and assembly of the red palm weevil Rhynchophorus ferrugineus.</title>
        <authorList>
            <person name="Dias G.B."/>
            <person name="Bergman C.M."/>
            <person name="Manee M."/>
        </authorList>
    </citation>
    <scope>NUCLEOTIDE SEQUENCE</scope>
    <source>
        <strain evidence="11">AA-2017</strain>
        <tissue evidence="11">Whole larva</tissue>
    </source>
</reference>
<dbReference type="InterPro" id="IPR023753">
    <property type="entry name" value="FAD/NAD-binding_dom"/>
</dbReference>
<evidence type="ECO:0000256" key="1">
    <source>
        <dbReference type="ARBA" id="ARBA00001974"/>
    </source>
</evidence>
<dbReference type="GO" id="GO:0034599">
    <property type="term" value="P:cellular response to oxidative stress"/>
    <property type="evidence" value="ECO:0007669"/>
    <property type="project" value="TreeGrafter"/>
</dbReference>
<evidence type="ECO:0000259" key="9">
    <source>
        <dbReference type="Pfam" id="PF02852"/>
    </source>
</evidence>
<evidence type="ECO:0000313" key="12">
    <source>
        <dbReference type="Proteomes" id="UP000625711"/>
    </source>
</evidence>
<evidence type="ECO:0000256" key="6">
    <source>
        <dbReference type="ARBA" id="ARBA00023002"/>
    </source>
</evidence>
<evidence type="ECO:0000256" key="5">
    <source>
        <dbReference type="ARBA" id="ARBA00022857"/>
    </source>
</evidence>
<keyword evidence="7" id="KW-1015">Disulfide bond</keyword>
<dbReference type="NCBIfam" id="TIGR01438">
    <property type="entry name" value="TGR"/>
    <property type="match status" value="1"/>
</dbReference>
<dbReference type="Proteomes" id="UP000625711">
    <property type="component" value="Unassembled WGS sequence"/>
</dbReference>
<keyword evidence="5" id="KW-0521">NADP</keyword>
<dbReference type="Gene3D" id="3.50.50.60">
    <property type="entry name" value="FAD/NAD(P)-binding domain"/>
    <property type="match status" value="2"/>
</dbReference>
<dbReference type="SUPFAM" id="SSF55424">
    <property type="entry name" value="FAD/NAD-linked reductases, dimerisation (C-terminal) domain"/>
    <property type="match status" value="1"/>
</dbReference>
<name>A0A834MLH6_RHYFE</name>
<dbReference type="InterPro" id="IPR016156">
    <property type="entry name" value="FAD/NAD-linked_Rdtase_dimer_sf"/>
</dbReference>
<dbReference type="PRINTS" id="PR00411">
    <property type="entry name" value="PNDRDTASEI"/>
</dbReference>
<evidence type="ECO:0000256" key="7">
    <source>
        <dbReference type="ARBA" id="ARBA00023157"/>
    </source>
</evidence>
<sequence length="512" mass="56832">MLFSTIQKLLNLNLHGGSWFKLVQQRHLTTQYDFVVIGGSPGGLAAAKEASSLGAKVALLDYKPPEPIDIERGVGGVNITANFVSKNLMHQAALLRDSLNDAKWYGWKLGDRIDHSWECLRHAIQNHIQSQEKISQLELVNKQVECINGMATFKNPSTLHFVTYRGEHDITARYFLIAVGTKPLYVDIFGASEYGITSDEIFSLLRPPGRTMVIGAGHTGMECAGVLNGLGYETTVMVKSIALRNFDQQMAGIVRSEMQNQGVQFLDKCIPKNIKKSSNGRYVVSWTNIANEVFKKEYDTVVSAVGRRAVTKELRIDKAGVVTSDSRGRISTVNEQTNVPHIFAVGDILYNKPAVTPVATLAGTLLARRLFGSSDIQMDYENVPTILLTPLEYGFIGLTEEKALSLYDENKIEIYHSYYKPTEFFIPKRSINNCYLKVIALREDDQQVLGMHYIGPKAGEILQGFSTAIKCNLTIKTLMDTVGIHPTLAEEFTRLNVTKRSGKDPKPASCCS</sequence>
<evidence type="ECO:0000313" key="11">
    <source>
        <dbReference type="EMBL" id="KAF7287026.1"/>
    </source>
</evidence>
<dbReference type="FunFam" id="3.30.390.30:FF:000004">
    <property type="entry name" value="Thioredoxin reductase 1, cytoplasmic"/>
    <property type="match status" value="1"/>
</dbReference>
<dbReference type="SMR" id="A0A834MLH6"/>
<dbReference type="OrthoDB" id="5956163at2759"/>
<dbReference type="GO" id="GO:0004791">
    <property type="term" value="F:thioredoxin-disulfide reductase (NADPH) activity"/>
    <property type="evidence" value="ECO:0007669"/>
    <property type="project" value="InterPro"/>
</dbReference>
<dbReference type="PANTHER" id="PTHR42737">
    <property type="entry name" value="GLUTATHIONE REDUCTASE"/>
    <property type="match status" value="1"/>
</dbReference>
<feature type="domain" description="FAD/NAD(P)-binding" evidence="10">
    <location>
        <begin position="32"/>
        <end position="362"/>
    </location>
</feature>
<keyword evidence="8" id="KW-0676">Redox-active center</keyword>
<dbReference type="GO" id="GO:0005739">
    <property type="term" value="C:mitochondrion"/>
    <property type="evidence" value="ECO:0007669"/>
    <property type="project" value="TreeGrafter"/>
</dbReference>
<dbReference type="AlphaFoldDB" id="A0A834MLH6"/>
<feature type="domain" description="Pyridine nucleotide-disulphide oxidoreductase dimerisation" evidence="9">
    <location>
        <begin position="383"/>
        <end position="494"/>
    </location>
</feature>
<evidence type="ECO:0000256" key="8">
    <source>
        <dbReference type="ARBA" id="ARBA00023284"/>
    </source>
</evidence>
<comment type="caution">
    <text evidence="11">The sequence shown here is derived from an EMBL/GenBank/DDBJ whole genome shotgun (WGS) entry which is preliminary data.</text>
</comment>
<comment type="cofactor">
    <cofactor evidence="1">
        <name>FAD</name>
        <dbReference type="ChEBI" id="CHEBI:57692"/>
    </cofactor>
</comment>
<dbReference type="InterPro" id="IPR036188">
    <property type="entry name" value="FAD/NAD-bd_sf"/>
</dbReference>
<evidence type="ECO:0000256" key="3">
    <source>
        <dbReference type="ARBA" id="ARBA00022630"/>
    </source>
</evidence>
<dbReference type="PRINTS" id="PR00368">
    <property type="entry name" value="FADPNR"/>
</dbReference>
<accession>A0A834MLH6</accession>
<dbReference type="GO" id="GO:0006749">
    <property type="term" value="P:glutathione metabolic process"/>
    <property type="evidence" value="ECO:0007669"/>
    <property type="project" value="TreeGrafter"/>
</dbReference>
<dbReference type="Gene3D" id="3.30.390.30">
    <property type="match status" value="1"/>
</dbReference>
<dbReference type="PANTHER" id="PTHR42737:SF2">
    <property type="entry name" value="GLUTATHIONE REDUCTASE"/>
    <property type="match status" value="1"/>
</dbReference>
<evidence type="ECO:0000256" key="4">
    <source>
        <dbReference type="ARBA" id="ARBA00022827"/>
    </source>
</evidence>
<dbReference type="SUPFAM" id="SSF51905">
    <property type="entry name" value="FAD/NAD(P)-binding domain"/>
    <property type="match status" value="1"/>
</dbReference>